<dbReference type="Proteomes" id="UP001594351">
    <property type="component" value="Unassembled WGS sequence"/>
</dbReference>
<name>A0ABV6YRX2_UNCC1</name>
<keyword evidence="2" id="KW-1185">Reference proteome</keyword>
<dbReference type="EMBL" id="JBHPBY010000014">
    <property type="protein sequence ID" value="MFC1848943.1"/>
    <property type="molecule type" value="Genomic_DNA"/>
</dbReference>
<dbReference type="InterPro" id="IPR045780">
    <property type="entry name" value="DUF6206"/>
</dbReference>
<accession>A0ABV6YRX2</accession>
<sequence length="306" mass="35701">MIKKNLLHQFEEKLNPQKLKDSPIPATILGYGEISTIFQIGDDDSIAYKRMPLFANRAEAEKYSALFQEYCQELTVAGLHLPSQEVIIIEVPQRPVSLYIAQQQLPGARFGHKLIQMFDRNRIQDLFELIVMEIDKVWQFNKTSKPGLELALDGQLSNWVYLDNVGPSSLLYIDTSTPLLRKNGVEQLDPELLLQSAPSFLRWIIRSLFLDDVMNRYYDARSVYIDLAANLFKEQRSDLIPLALDCINEHRAVDIKPITSSEVQKYYKTDKLIWTLFLAFRRVDLWLTTKLFRQRYEFILPKQINR</sequence>
<protein>
    <submittedName>
        <fullName evidence="1">DUF6206 family protein</fullName>
    </submittedName>
</protein>
<evidence type="ECO:0000313" key="1">
    <source>
        <dbReference type="EMBL" id="MFC1848943.1"/>
    </source>
</evidence>
<comment type="caution">
    <text evidence="1">The sequence shown here is derived from an EMBL/GenBank/DDBJ whole genome shotgun (WGS) entry which is preliminary data.</text>
</comment>
<gene>
    <name evidence="1" type="ORF">ACFL27_01930</name>
</gene>
<reference evidence="1 2" key="1">
    <citation type="submission" date="2024-09" db="EMBL/GenBank/DDBJ databases">
        <title>Laminarin stimulates single cell rates of sulfate reduction while oxygen inhibits transcriptomic activity in coastal marine sediment.</title>
        <authorList>
            <person name="Lindsay M."/>
            <person name="Orcutt B."/>
            <person name="Emerson D."/>
            <person name="Stepanauskas R."/>
            <person name="D'Angelo T."/>
        </authorList>
    </citation>
    <scope>NUCLEOTIDE SEQUENCE [LARGE SCALE GENOMIC DNA]</scope>
    <source>
        <strain evidence="1">SAG AM-311-K15</strain>
    </source>
</reference>
<proteinExistence type="predicted"/>
<dbReference type="Pfam" id="PF19709">
    <property type="entry name" value="DUF6206"/>
    <property type="match status" value="1"/>
</dbReference>
<evidence type="ECO:0000313" key="2">
    <source>
        <dbReference type="Proteomes" id="UP001594351"/>
    </source>
</evidence>
<organism evidence="1 2">
    <name type="scientific">candidate division CSSED10-310 bacterium</name>
    <dbReference type="NCBI Taxonomy" id="2855610"/>
    <lineage>
        <taxon>Bacteria</taxon>
        <taxon>Bacteria division CSSED10-310</taxon>
    </lineage>
</organism>